<evidence type="ECO:0000313" key="2">
    <source>
        <dbReference type="EMBL" id="EGR32606.1"/>
    </source>
</evidence>
<dbReference type="EMBL" id="GL983617">
    <property type="protein sequence ID" value="EGR32606.1"/>
    <property type="molecule type" value="Genomic_DNA"/>
</dbReference>
<keyword evidence="1" id="KW-1133">Transmembrane helix</keyword>
<keyword evidence="1" id="KW-0812">Transmembrane</keyword>
<evidence type="ECO:0008006" key="4">
    <source>
        <dbReference type="Google" id="ProtNLM"/>
    </source>
</evidence>
<dbReference type="eggNOG" id="ENOG502SMK3">
    <property type="taxonomic scope" value="Eukaryota"/>
</dbReference>
<keyword evidence="1" id="KW-0472">Membrane</keyword>
<proteinExistence type="predicted"/>
<reference evidence="2 3" key="1">
    <citation type="submission" date="2011-07" db="EMBL/GenBank/DDBJ databases">
        <authorList>
            <person name="Coyne R."/>
            <person name="Brami D."/>
            <person name="Johnson J."/>
            <person name="Hostetler J."/>
            <person name="Hannick L."/>
            <person name="Clark T."/>
            <person name="Cassidy-Hanley D."/>
            <person name="Inman J."/>
        </authorList>
    </citation>
    <scope>NUCLEOTIDE SEQUENCE [LARGE SCALE GENOMIC DNA]</scope>
    <source>
        <strain evidence="2 3">G5</strain>
    </source>
</reference>
<dbReference type="GeneID" id="14908755"/>
<dbReference type="AlphaFoldDB" id="G0QQA5"/>
<evidence type="ECO:0000256" key="1">
    <source>
        <dbReference type="SAM" id="Phobius"/>
    </source>
</evidence>
<sequence length="476" mass="56607">MEENQKQKYIDFAVKISVSCIEKCSQEVFRDWCLSLSLANQNNSYFLIEKYFSKLLVQVQKINGLGKRFRYHKLLKIFLQYNQTWSRKYALEGLDMLINTEIQDIKECDENIDLFAEILCSCIIVRMNIKKIKDENIIIGGIQQYIDNNQIILQDQNSGFENNQKIIMYIEQIFSKLQNAKDESTKKLYSHMTFRMLDSLSVKKQNDLFWSYFRPLFIYILDNKPDNVNEIEILKVMSQNEYPKNIRKDIVGILGEKFQSENWVSRQKVLIFAKNFFYFEEYQENLVDVNVLLKNALLDKNHSVSLLAIDCLSDILKIATEEEQNNIFQKFKLMAQIVLSKDKHSDEYKKSYHIKLIGIQVLMALLLAFQDQIYGWTEEALKEIIHSKNANAVLKKKLKNSSLSIRKIELILLSLIIQNFQIKQKSKLQKLPIVLIILHEYFFFIQIQKLKLIQVIYFYILYIYTLNIIFFYFFYM</sequence>
<dbReference type="InParanoid" id="G0QQA5"/>
<organism evidence="2 3">
    <name type="scientific">Ichthyophthirius multifiliis</name>
    <name type="common">White spot disease agent</name>
    <name type="synonym">Ich</name>
    <dbReference type="NCBI Taxonomy" id="5932"/>
    <lineage>
        <taxon>Eukaryota</taxon>
        <taxon>Sar</taxon>
        <taxon>Alveolata</taxon>
        <taxon>Ciliophora</taxon>
        <taxon>Intramacronucleata</taxon>
        <taxon>Oligohymenophorea</taxon>
        <taxon>Hymenostomatida</taxon>
        <taxon>Ophryoglenina</taxon>
        <taxon>Ichthyophthirius</taxon>
    </lineage>
</organism>
<protein>
    <recommendedName>
        <fullName evidence="4">Armadillo-type fold</fullName>
    </recommendedName>
</protein>
<keyword evidence="3" id="KW-1185">Reference proteome</keyword>
<name>G0QQA5_ICHMU</name>
<feature type="transmembrane region" description="Helical" evidence="1">
    <location>
        <begin position="456"/>
        <end position="475"/>
    </location>
</feature>
<dbReference type="InterPro" id="IPR016024">
    <property type="entry name" value="ARM-type_fold"/>
</dbReference>
<evidence type="ECO:0000313" key="3">
    <source>
        <dbReference type="Proteomes" id="UP000008983"/>
    </source>
</evidence>
<dbReference type="SUPFAM" id="SSF48371">
    <property type="entry name" value="ARM repeat"/>
    <property type="match status" value="1"/>
</dbReference>
<accession>G0QQA5</accession>
<dbReference type="RefSeq" id="XP_004036592.1">
    <property type="nucleotide sequence ID" value="XM_004036544.1"/>
</dbReference>
<gene>
    <name evidence="2" type="ORF">IMG5_076360</name>
</gene>
<dbReference type="Proteomes" id="UP000008983">
    <property type="component" value="Unassembled WGS sequence"/>
</dbReference>